<sequence>MKLAREIIGLVEKEHFEVEYYYLLIETIESNKGLNPDICIETCKSLLEGISKFILKKIDTTYNGQAIDNLDFHQIVKKSSLKLGEYSLSFEVDFVRKLEDLMKVVGNIRNKRGDISHGRLSPKEIKSDLLFSDLVMSITDSVLHYKLKCFCDVNLAKEIRYEDYMNFNEWLDTVNPIGSISYSKALFDQEIKTYKQQLFDYLDLNGLSEE</sequence>
<dbReference type="InterPro" id="IPR026001">
    <property type="entry name" value="Abi-like_C"/>
</dbReference>
<dbReference type="EMBL" id="CP001619">
    <property type="protein sequence ID" value="ACT96438.1"/>
    <property type="molecule type" value="Genomic_DNA"/>
</dbReference>
<dbReference type="AlphaFoldDB" id="C6VT74"/>
<dbReference type="STRING" id="471854.Dfer_5243"/>
<gene>
    <name evidence="2" type="ordered locus">Dfer_5243</name>
</gene>
<dbReference type="eggNOG" id="ENOG503323D">
    <property type="taxonomic scope" value="Bacteria"/>
</dbReference>
<reference evidence="2 3" key="1">
    <citation type="journal article" date="2009" name="Stand. Genomic Sci.">
        <title>Complete genome sequence of Dyadobacter fermentans type strain (NS114).</title>
        <authorList>
            <person name="Lang E."/>
            <person name="Lapidus A."/>
            <person name="Chertkov O."/>
            <person name="Brettin T."/>
            <person name="Detter J.C."/>
            <person name="Han C."/>
            <person name="Copeland A."/>
            <person name="Glavina Del Rio T."/>
            <person name="Nolan M."/>
            <person name="Chen F."/>
            <person name="Lucas S."/>
            <person name="Tice H."/>
            <person name="Cheng J.F."/>
            <person name="Land M."/>
            <person name="Hauser L."/>
            <person name="Chang Y.J."/>
            <person name="Jeffries C.D."/>
            <person name="Kopitz M."/>
            <person name="Bruce D."/>
            <person name="Goodwin L."/>
            <person name="Pitluck S."/>
            <person name="Ovchinnikova G."/>
            <person name="Pati A."/>
            <person name="Ivanova N."/>
            <person name="Mavrommatis K."/>
            <person name="Chen A."/>
            <person name="Palaniappan K."/>
            <person name="Chain P."/>
            <person name="Bristow J."/>
            <person name="Eisen J.A."/>
            <person name="Markowitz V."/>
            <person name="Hugenholtz P."/>
            <person name="Goker M."/>
            <person name="Rohde M."/>
            <person name="Kyrpides N.C."/>
            <person name="Klenk H.P."/>
        </authorList>
    </citation>
    <scope>NUCLEOTIDE SEQUENCE [LARGE SCALE GENOMIC DNA]</scope>
    <source>
        <strain evidence="3">ATCC 700827 / DSM 18053 / CIP 107007 / KCTC 52180 / NS114</strain>
    </source>
</reference>
<protein>
    <recommendedName>
        <fullName evidence="1">Abortive infection protein-like C-terminal domain-containing protein</fullName>
    </recommendedName>
</protein>
<feature type="domain" description="Abortive infection protein-like C-terminal" evidence="1">
    <location>
        <begin position="93"/>
        <end position="147"/>
    </location>
</feature>
<evidence type="ECO:0000259" key="1">
    <source>
        <dbReference type="Pfam" id="PF14355"/>
    </source>
</evidence>
<dbReference type="KEGG" id="dfe:Dfer_5243"/>
<organism evidence="2 3">
    <name type="scientific">Dyadobacter fermentans (strain ATCC 700827 / DSM 18053 / CIP 107007 / KCTC 52180 / NS114)</name>
    <dbReference type="NCBI Taxonomy" id="471854"/>
    <lineage>
        <taxon>Bacteria</taxon>
        <taxon>Pseudomonadati</taxon>
        <taxon>Bacteroidota</taxon>
        <taxon>Cytophagia</taxon>
        <taxon>Cytophagales</taxon>
        <taxon>Spirosomataceae</taxon>
        <taxon>Dyadobacter</taxon>
    </lineage>
</organism>
<dbReference type="Proteomes" id="UP000002011">
    <property type="component" value="Chromosome"/>
</dbReference>
<proteinExistence type="predicted"/>
<accession>C6VT74</accession>
<dbReference type="OrthoDB" id="6689311at2"/>
<dbReference type="RefSeq" id="WP_015814679.1">
    <property type="nucleotide sequence ID" value="NC_013037.1"/>
</dbReference>
<keyword evidence="3" id="KW-1185">Reference proteome</keyword>
<dbReference type="Pfam" id="PF14355">
    <property type="entry name" value="Abi_C"/>
    <property type="match status" value="1"/>
</dbReference>
<name>C6VT74_DYAFD</name>
<evidence type="ECO:0000313" key="3">
    <source>
        <dbReference type="Proteomes" id="UP000002011"/>
    </source>
</evidence>
<evidence type="ECO:0000313" key="2">
    <source>
        <dbReference type="EMBL" id="ACT96438.1"/>
    </source>
</evidence>
<dbReference type="HOGENOM" id="CLU_105889_0_0_10"/>